<comment type="caution">
    <text evidence="1">The sequence shown here is derived from an EMBL/GenBank/DDBJ whole genome shotgun (WGS) entry which is preliminary data.</text>
</comment>
<evidence type="ECO:0000313" key="2">
    <source>
        <dbReference type="Proteomes" id="UP000738359"/>
    </source>
</evidence>
<gene>
    <name evidence="1" type="ORF">BGZ70_009789</name>
</gene>
<organism evidence="1 2">
    <name type="scientific">Mortierella alpina</name>
    <name type="common">Oleaginous fungus</name>
    <name type="synonym">Mortierella renispora</name>
    <dbReference type="NCBI Taxonomy" id="64518"/>
    <lineage>
        <taxon>Eukaryota</taxon>
        <taxon>Fungi</taxon>
        <taxon>Fungi incertae sedis</taxon>
        <taxon>Mucoromycota</taxon>
        <taxon>Mortierellomycotina</taxon>
        <taxon>Mortierellomycetes</taxon>
        <taxon>Mortierellales</taxon>
        <taxon>Mortierellaceae</taxon>
        <taxon>Mortierella</taxon>
    </lineage>
</organism>
<dbReference type="OrthoDB" id="2428224at2759"/>
<name>A0A9P6M0E2_MORAP</name>
<dbReference type="Proteomes" id="UP000738359">
    <property type="component" value="Unassembled WGS sequence"/>
</dbReference>
<reference evidence="1" key="1">
    <citation type="journal article" date="2020" name="Fungal Divers.">
        <title>Resolving the Mortierellaceae phylogeny through synthesis of multi-gene phylogenetics and phylogenomics.</title>
        <authorList>
            <person name="Vandepol N."/>
            <person name="Liber J."/>
            <person name="Desiro A."/>
            <person name="Na H."/>
            <person name="Kennedy M."/>
            <person name="Barry K."/>
            <person name="Grigoriev I.V."/>
            <person name="Miller A.N."/>
            <person name="O'Donnell K."/>
            <person name="Stajich J.E."/>
            <person name="Bonito G."/>
        </authorList>
    </citation>
    <scope>NUCLEOTIDE SEQUENCE</scope>
    <source>
        <strain evidence="1">CK1249</strain>
    </source>
</reference>
<keyword evidence="2" id="KW-1185">Reference proteome</keyword>
<dbReference type="AlphaFoldDB" id="A0A9P6M0E2"/>
<dbReference type="EMBL" id="JAAAHY010000820">
    <property type="protein sequence ID" value="KAF9956748.1"/>
    <property type="molecule type" value="Genomic_DNA"/>
</dbReference>
<evidence type="ECO:0000313" key="1">
    <source>
        <dbReference type="EMBL" id="KAF9956748.1"/>
    </source>
</evidence>
<protein>
    <submittedName>
        <fullName evidence="1">Uncharacterized protein</fullName>
    </submittedName>
</protein>
<proteinExistence type="predicted"/>
<accession>A0A9P6M0E2</accession>
<sequence length="258" mass="29885">MTVAAQGFCVGPAGYNARDALYLCNIAEKASPASFWSGTQLIITAAGNICPTRKFTTDRIVFRDGKALPYGAEEQILVASSEFENCFFLDRNIDQRIQYLNKLEEEWDDGVQWADEVMEELRDGFDFEREKKKAWTNEWEKQWKAFVANKEFNGKKGRICWRKYEWRFFKEICQGRSLVTGQVLHGNHGNIDRVFNNDGYALNNCIMIEQGLNFAKRDMSEFKTSIGFQGPCKLQFGVERLREAVKDLLDHSRSLRLW</sequence>